<feature type="transmembrane region" description="Helical" evidence="1">
    <location>
        <begin position="40"/>
        <end position="59"/>
    </location>
</feature>
<dbReference type="EMBL" id="FOUY01000012">
    <property type="protein sequence ID" value="SFN31717.1"/>
    <property type="molecule type" value="Genomic_DNA"/>
</dbReference>
<keyword evidence="1" id="KW-1133">Transmembrane helix</keyword>
<organism evidence="2 3">
    <name type="scientific">Pseudonocardia ammonioxydans</name>
    <dbReference type="NCBI Taxonomy" id="260086"/>
    <lineage>
        <taxon>Bacteria</taxon>
        <taxon>Bacillati</taxon>
        <taxon>Actinomycetota</taxon>
        <taxon>Actinomycetes</taxon>
        <taxon>Pseudonocardiales</taxon>
        <taxon>Pseudonocardiaceae</taxon>
        <taxon>Pseudonocardia</taxon>
    </lineage>
</organism>
<name>A0A1I4Y0Z3_PSUAM</name>
<protein>
    <submittedName>
        <fullName evidence="2">Uncharacterized protein</fullName>
    </submittedName>
</protein>
<sequence>MEFLRLMFRVVFLAVAAAAALGVILGAALLADWIGRTYDVVWAVAALLLLPLIGAAMTLRDQLPRGRVFGGPQRG</sequence>
<keyword evidence="1" id="KW-0812">Transmembrane</keyword>
<evidence type="ECO:0000256" key="1">
    <source>
        <dbReference type="SAM" id="Phobius"/>
    </source>
</evidence>
<evidence type="ECO:0000313" key="3">
    <source>
        <dbReference type="Proteomes" id="UP000199614"/>
    </source>
</evidence>
<proteinExistence type="predicted"/>
<dbReference type="AlphaFoldDB" id="A0A1I4Y0Z3"/>
<dbReference type="STRING" id="260086.SAMN05216207_1012114"/>
<dbReference type="RefSeq" id="WP_143105377.1">
    <property type="nucleotide sequence ID" value="NZ_FOUY01000012.1"/>
</dbReference>
<evidence type="ECO:0000313" key="2">
    <source>
        <dbReference type="EMBL" id="SFN31717.1"/>
    </source>
</evidence>
<gene>
    <name evidence="2" type="ORF">SAMN05216207_1012114</name>
</gene>
<keyword evidence="3" id="KW-1185">Reference proteome</keyword>
<keyword evidence="1" id="KW-0472">Membrane</keyword>
<dbReference type="Proteomes" id="UP000199614">
    <property type="component" value="Unassembled WGS sequence"/>
</dbReference>
<accession>A0A1I4Y0Z3</accession>
<reference evidence="2 3" key="1">
    <citation type="submission" date="2016-10" db="EMBL/GenBank/DDBJ databases">
        <authorList>
            <person name="de Groot N.N."/>
        </authorList>
    </citation>
    <scope>NUCLEOTIDE SEQUENCE [LARGE SCALE GENOMIC DNA]</scope>
    <source>
        <strain evidence="2 3">CGMCC 4.1877</strain>
    </source>
</reference>